<name>A0A873WCS9_9CAUD</name>
<evidence type="ECO:0000313" key="2">
    <source>
        <dbReference type="Proteomes" id="UP000662782"/>
    </source>
</evidence>
<dbReference type="EMBL" id="MT701590">
    <property type="protein sequence ID" value="QPB09219.1"/>
    <property type="molecule type" value="Genomic_DNA"/>
</dbReference>
<proteinExistence type="predicted"/>
<accession>A0A873WCS9</accession>
<dbReference type="Proteomes" id="UP000662782">
    <property type="component" value="Segment"/>
</dbReference>
<organism evidence="1 2">
    <name type="scientific">Klebsiella phage Miami</name>
    <dbReference type="NCBI Taxonomy" id="2767581"/>
    <lineage>
        <taxon>Viruses</taxon>
        <taxon>Duplodnaviria</taxon>
        <taxon>Heunggongvirae</taxon>
        <taxon>Uroviricota</taxon>
        <taxon>Caudoviricetes</taxon>
        <taxon>Chimalliviridae</taxon>
        <taxon>Miamivirus</taxon>
        <taxon>Miamivirus miami</taxon>
    </lineage>
</organism>
<evidence type="ECO:0000313" key="1">
    <source>
        <dbReference type="EMBL" id="QPB09219.1"/>
    </source>
</evidence>
<keyword evidence="2" id="KW-1185">Reference proteome</keyword>
<protein>
    <submittedName>
        <fullName evidence="1">Uncharacterized protein</fullName>
    </submittedName>
</protein>
<reference evidence="1 2" key="1">
    <citation type="submission" date="2020-07" db="EMBL/GenBank/DDBJ databases">
        <title>Complete genome sequence of Klebsiella pneumoniae phage Miami.</title>
        <authorList>
            <person name="Mora D.A."/>
            <person name="Lessor L."/>
            <person name="Gill J."/>
            <person name="Liu M."/>
        </authorList>
    </citation>
    <scope>NUCLEOTIDE SEQUENCE [LARGE SCALE GENOMIC DNA]</scope>
</reference>
<gene>
    <name evidence="1" type="ORF">CPT_Miami_124</name>
</gene>
<sequence length="154" mass="17124">MSDIFEAKTYIEIVSCSDDEVILRDTRHDGILKIKCLGDLKGTAVCSEIQHAFIYGNLLLRIKGENTFFCKEGFDLSGNVQIHNVVLLDPILEDASLIDVELPNAELSVRFASLENVPSYKRPKKITLAYGLYAGSDLCGSSDINRINRSNVRV</sequence>